<accession>A0A133KJI1</accession>
<organism evidence="2 3">
    <name type="scientific">Heyndrickxia coagulans</name>
    <name type="common">Weizmannia coagulans</name>
    <dbReference type="NCBI Taxonomy" id="1398"/>
    <lineage>
        <taxon>Bacteria</taxon>
        <taxon>Bacillati</taxon>
        <taxon>Bacillota</taxon>
        <taxon>Bacilli</taxon>
        <taxon>Bacillales</taxon>
        <taxon>Bacillaceae</taxon>
        <taxon>Heyndrickxia</taxon>
    </lineage>
</organism>
<sequence length="66" mass="7277">MPFHYKGDVMGTVIIFSLVSILSLIGFITAAKNKNILGFIFGIISFALFGWFAIMTVIHSGYPTFT</sequence>
<keyword evidence="1" id="KW-0812">Transmembrane</keyword>
<evidence type="ECO:0000256" key="1">
    <source>
        <dbReference type="SAM" id="Phobius"/>
    </source>
</evidence>
<gene>
    <name evidence="2" type="ORF">HMPREF3213_02742</name>
</gene>
<dbReference type="Pfam" id="PF10958">
    <property type="entry name" value="DUF2759"/>
    <property type="match status" value="1"/>
</dbReference>
<feature type="transmembrane region" description="Helical" evidence="1">
    <location>
        <begin position="36"/>
        <end position="58"/>
    </location>
</feature>
<dbReference type="AlphaFoldDB" id="A0A133KJI1"/>
<dbReference type="InterPro" id="IPR024490">
    <property type="entry name" value="DUF2759"/>
</dbReference>
<keyword evidence="1" id="KW-0472">Membrane</keyword>
<dbReference type="PATRIC" id="fig|1398.22.peg.2749"/>
<evidence type="ECO:0000313" key="2">
    <source>
        <dbReference type="EMBL" id="KWZ79638.1"/>
    </source>
</evidence>
<keyword evidence="1" id="KW-1133">Transmembrane helix</keyword>
<dbReference type="EMBL" id="LRPN01000116">
    <property type="protein sequence ID" value="KWZ79638.1"/>
    <property type="molecule type" value="Genomic_DNA"/>
</dbReference>
<feature type="transmembrane region" description="Helical" evidence="1">
    <location>
        <begin position="12"/>
        <end position="30"/>
    </location>
</feature>
<reference evidence="3" key="1">
    <citation type="submission" date="2016-01" db="EMBL/GenBank/DDBJ databases">
        <authorList>
            <person name="Mitreva M."/>
            <person name="Pepin K.H."/>
            <person name="Mihindukulasuriya K.A."/>
            <person name="Fulton R."/>
            <person name="Fronick C."/>
            <person name="O'Laughlin M."/>
            <person name="Miner T."/>
            <person name="Herter B."/>
            <person name="Rosa B.A."/>
            <person name="Cordes M."/>
            <person name="Tomlinson C."/>
            <person name="Wollam A."/>
            <person name="Palsikar V.B."/>
            <person name="Mardis E.R."/>
            <person name="Wilson R.K."/>
        </authorList>
    </citation>
    <scope>NUCLEOTIDE SEQUENCE [LARGE SCALE GENOMIC DNA]</scope>
    <source>
        <strain evidence="3">GED7749B</strain>
    </source>
</reference>
<name>A0A133KJI1_HEYCO</name>
<dbReference type="Proteomes" id="UP000070376">
    <property type="component" value="Unassembled WGS sequence"/>
</dbReference>
<proteinExistence type="predicted"/>
<comment type="caution">
    <text evidence="2">The sequence shown here is derived from an EMBL/GenBank/DDBJ whole genome shotgun (WGS) entry which is preliminary data.</text>
</comment>
<protein>
    <recommendedName>
        <fullName evidence="4">DUF2759 domain-containing protein</fullName>
    </recommendedName>
</protein>
<evidence type="ECO:0008006" key="4">
    <source>
        <dbReference type="Google" id="ProtNLM"/>
    </source>
</evidence>
<evidence type="ECO:0000313" key="3">
    <source>
        <dbReference type="Proteomes" id="UP000070376"/>
    </source>
</evidence>